<dbReference type="EMBL" id="JACXIZ010000008">
    <property type="protein sequence ID" value="MBD2844170.1"/>
    <property type="molecule type" value="Genomic_DNA"/>
</dbReference>
<proteinExistence type="predicted"/>
<reference evidence="1" key="1">
    <citation type="submission" date="2020-09" db="EMBL/GenBank/DDBJ databases">
        <title>A novel bacterium of genus Paenibacillus, isolated from South China Sea.</title>
        <authorList>
            <person name="Huang H."/>
            <person name="Mo K."/>
            <person name="Hu Y."/>
        </authorList>
    </citation>
    <scope>NUCLEOTIDE SEQUENCE</scope>
    <source>
        <strain evidence="1">IB182496</strain>
    </source>
</reference>
<evidence type="ECO:0000313" key="1">
    <source>
        <dbReference type="EMBL" id="MBD2844170.1"/>
    </source>
</evidence>
<dbReference type="RefSeq" id="WP_190914613.1">
    <property type="nucleotide sequence ID" value="NZ_JACXIZ010000008.1"/>
</dbReference>
<accession>A0A927GQR5</accession>
<evidence type="ECO:0000313" key="2">
    <source>
        <dbReference type="Proteomes" id="UP000621560"/>
    </source>
</evidence>
<comment type="caution">
    <text evidence="1">The sequence shown here is derived from an EMBL/GenBank/DDBJ whole genome shotgun (WGS) entry which is preliminary data.</text>
</comment>
<dbReference type="AlphaFoldDB" id="A0A927GQR5"/>
<sequence>MRNTSYAAGEPIRDWIYAGPFERDVSERYDSNYRVPTAPYAQELQEAKREAPLGALPQEGEPLALYGQRLRWRCKRSDPAERKLTWARFGIHARLLATYAASAIAVPESGTRRLRVWAAGAVQLWVNGRPVLDASRLGRVEGEWEVEVPLHRGDNRLVVLLFNVHLHCTNSFWLTVEDSACETRLPLLLEPPAREAVEADLAKFYIPRPYAEPHETIRLGLESPLQAGSRWEVTVYAAERGDPAEREPRWRTEVQGVGDALELALCCGDELGGPGEYAICIDALAADVRIEGVQLPLQLTPFVTVEPDASYAGRSGWLQAHYASEALARTNVREHLYRQVMRLRAGGPGQLETERIEATIAYINRRYDCADFALHGLLRLYHRLLEHDDAPAELMARMKTCILGFKYWEDEPGPSMMFTRSENHEILFHSAEYLAGLLFPGERFASSGQNGLFHIQKGKRMAERWIQEKGRYGFMEWHSNTYYEEDILAMLNLYDFGEETGYMRILARQLLDLIGVLIATHSQHGVMGTTHGRCYEHALMQPELESMSHLNWLLLGAPRRLREDRLSIGAATLIDSGYAVPGELARIASSPEPLLTRTRMGLFPREGLGGVNCSTYRTADYMVSGLVESMAGRAGHQVQAGQVLLGGRVPVFVTCFDNKSAATRPSYWGGQYRNPKTVAYRNLLAYIYTIEEKAGYTHCYFPMGQLDEVAEVGDWLCGRHGDAYVAVYCNKPYTITRSGPDKDRELLCLEKRSIWLLEAGSASADGSFEAFARRIAGARLEHRGEDLRYDSPSCGELALGWETTCTAGGAPVLGEDHPLIDCPYGQGAYGSGLTRLRLDEGGRERILNFNL</sequence>
<protein>
    <submittedName>
        <fullName evidence="1">Uncharacterized protein</fullName>
    </submittedName>
</protein>
<dbReference type="Proteomes" id="UP000621560">
    <property type="component" value="Unassembled WGS sequence"/>
</dbReference>
<keyword evidence="2" id="KW-1185">Reference proteome</keyword>
<name>A0A927GQR5_9BACL</name>
<organism evidence="1 2">
    <name type="scientific">Paenibacillus sabuli</name>
    <dbReference type="NCBI Taxonomy" id="2772509"/>
    <lineage>
        <taxon>Bacteria</taxon>
        <taxon>Bacillati</taxon>
        <taxon>Bacillota</taxon>
        <taxon>Bacilli</taxon>
        <taxon>Bacillales</taxon>
        <taxon>Paenibacillaceae</taxon>
        <taxon>Paenibacillus</taxon>
    </lineage>
</organism>
<gene>
    <name evidence="1" type="ORF">IDH44_03135</name>
</gene>